<protein>
    <submittedName>
        <fullName evidence="1">Cache domain-containing protein</fullName>
    </submittedName>
</protein>
<dbReference type="eggNOG" id="COG2186">
    <property type="taxonomic scope" value="Bacteria"/>
</dbReference>
<name>H5XM11_9PSEU</name>
<dbReference type="AlphaFoldDB" id="H5XM11"/>
<gene>
    <name evidence="1" type="ORF">SaccyDRAFT_4272</name>
</gene>
<dbReference type="Pfam" id="PF22673">
    <property type="entry name" value="MCP-like_PDC_1"/>
    <property type="match status" value="1"/>
</dbReference>
<dbReference type="Proteomes" id="UP000002791">
    <property type="component" value="Chromosome"/>
</dbReference>
<dbReference type="CDD" id="cd12913">
    <property type="entry name" value="PDC1_MCP_like"/>
    <property type="match status" value="1"/>
</dbReference>
<dbReference type="EMBL" id="CM001440">
    <property type="protein sequence ID" value="EHR63090.1"/>
    <property type="molecule type" value="Genomic_DNA"/>
</dbReference>
<dbReference type="OrthoDB" id="8687362at2"/>
<sequence>MSELPAALSADTRAQRFADVVAGSLDRLFADLEPLRSTVTHVIRHGADADMGETIRAALEPLCGDVLARPHHIPLSGIGFGAEVGHVVPHRSWMAWWVRHGDVVRQKRHTLNPASDAFYDYNTAPWFTEPRRTGTPHIAGPFIDSWGTDDLTITASVPVLESDSFVGVVAADIAVRSFETATATQLHSLGAPAVLVNAEDRVIASGVADLTTGLRLSPRTRGDTAVDAIRRFPCGYGWSVVLRAA</sequence>
<dbReference type="Gene3D" id="3.30.450.20">
    <property type="entry name" value="PAS domain"/>
    <property type="match status" value="1"/>
</dbReference>
<organism evidence="1 2">
    <name type="scientific">Saccharomonospora cyanea NA-134</name>
    <dbReference type="NCBI Taxonomy" id="882082"/>
    <lineage>
        <taxon>Bacteria</taxon>
        <taxon>Bacillati</taxon>
        <taxon>Actinomycetota</taxon>
        <taxon>Actinomycetes</taxon>
        <taxon>Pseudonocardiales</taxon>
        <taxon>Pseudonocardiaceae</taxon>
        <taxon>Saccharomonospora</taxon>
    </lineage>
</organism>
<evidence type="ECO:0000313" key="1">
    <source>
        <dbReference type="EMBL" id="EHR63090.1"/>
    </source>
</evidence>
<accession>H5XM11</accession>
<proteinExistence type="predicted"/>
<keyword evidence="2" id="KW-1185">Reference proteome</keyword>
<reference evidence="1 2" key="1">
    <citation type="submission" date="2011-11" db="EMBL/GenBank/DDBJ databases">
        <title>The Noncontiguous Finished sequence of Saccharomonospora cyanea NA-134.</title>
        <authorList>
            <consortium name="US DOE Joint Genome Institute"/>
            <person name="Lucas S."/>
            <person name="Han J."/>
            <person name="Lapidus A."/>
            <person name="Cheng J.-F."/>
            <person name="Goodwin L."/>
            <person name="Pitluck S."/>
            <person name="Peters L."/>
            <person name="Ovchinnikova G."/>
            <person name="Lu M."/>
            <person name="Detter J.C."/>
            <person name="Han C."/>
            <person name="Tapia R."/>
            <person name="Land M."/>
            <person name="Hauser L."/>
            <person name="Kyrpides N."/>
            <person name="Ivanova N."/>
            <person name="Pagani I."/>
            <person name="Brambilla E.-M."/>
            <person name="Klenk H.-P."/>
            <person name="Woyke T."/>
        </authorList>
    </citation>
    <scope>NUCLEOTIDE SEQUENCE [LARGE SCALE GENOMIC DNA]</scope>
    <source>
        <strain evidence="1 2">NA-134</strain>
    </source>
</reference>
<dbReference type="STRING" id="882082.SaccyDRAFT_4272"/>
<evidence type="ECO:0000313" key="2">
    <source>
        <dbReference type="Proteomes" id="UP000002791"/>
    </source>
</evidence>
<dbReference type="RefSeq" id="WP_005459191.1">
    <property type="nucleotide sequence ID" value="NZ_CM001440.1"/>
</dbReference>
<dbReference type="HOGENOM" id="CLU_083872_1_0_11"/>